<comment type="caution">
    <text evidence="2">The sequence shown here is derived from an EMBL/GenBank/DDBJ whole genome shotgun (WGS) entry which is preliminary data.</text>
</comment>
<proteinExistence type="predicted"/>
<evidence type="ECO:0000256" key="1">
    <source>
        <dbReference type="SAM" id="MobiDB-lite"/>
    </source>
</evidence>
<reference evidence="3" key="1">
    <citation type="journal article" date="2019" name="Int. J. Syst. Evol. Microbiol.">
        <title>The Global Catalogue of Microorganisms (GCM) 10K type strain sequencing project: providing services to taxonomists for standard genome sequencing and annotation.</title>
        <authorList>
            <consortium name="The Broad Institute Genomics Platform"/>
            <consortium name="The Broad Institute Genome Sequencing Center for Infectious Disease"/>
            <person name="Wu L."/>
            <person name="Ma J."/>
        </authorList>
    </citation>
    <scope>NUCLEOTIDE SEQUENCE [LARGE SCALE GENOMIC DNA]</scope>
    <source>
        <strain evidence="3">KACC 12649</strain>
    </source>
</reference>
<evidence type="ECO:0000313" key="2">
    <source>
        <dbReference type="EMBL" id="MFC5462211.1"/>
    </source>
</evidence>
<dbReference type="NCBIfam" id="NF038027">
    <property type="entry name" value="TssQ_fam"/>
    <property type="match status" value="1"/>
</dbReference>
<dbReference type="Proteomes" id="UP001596050">
    <property type="component" value="Unassembled WGS sequence"/>
</dbReference>
<protein>
    <submittedName>
        <fullName evidence="2">TssQ family T6SS-associated lipoprotein</fullName>
    </submittedName>
</protein>
<keyword evidence="2" id="KW-0449">Lipoprotein</keyword>
<dbReference type="PROSITE" id="PS51257">
    <property type="entry name" value="PROKAR_LIPOPROTEIN"/>
    <property type="match status" value="1"/>
</dbReference>
<gene>
    <name evidence="2" type="ORF">ACFPN5_20575</name>
</gene>
<dbReference type="InterPro" id="IPR047780">
    <property type="entry name" value="TssQ-like"/>
</dbReference>
<name>A0ABW0LCT9_9BURK</name>
<dbReference type="SUPFAM" id="SSF48452">
    <property type="entry name" value="TPR-like"/>
    <property type="match status" value="1"/>
</dbReference>
<dbReference type="RefSeq" id="WP_379785660.1">
    <property type="nucleotide sequence ID" value="NZ_JBHSMU010000015.1"/>
</dbReference>
<dbReference type="InterPro" id="IPR011990">
    <property type="entry name" value="TPR-like_helical_dom_sf"/>
</dbReference>
<dbReference type="EMBL" id="JBHSMU010000015">
    <property type="protein sequence ID" value="MFC5462211.1"/>
    <property type="molecule type" value="Genomic_DNA"/>
</dbReference>
<evidence type="ECO:0000313" key="3">
    <source>
        <dbReference type="Proteomes" id="UP001596050"/>
    </source>
</evidence>
<keyword evidence="3" id="KW-1185">Reference proteome</keyword>
<organism evidence="2 3">
    <name type="scientific">Massilia niabensis</name>
    <dbReference type="NCBI Taxonomy" id="544910"/>
    <lineage>
        <taxon>Bacteria</taxon>
        <taxon>Pseudomonadati</taxon>
        <taxon>Pseudomonadota</taxon>
        <taxon>Betaproteobacteria</taxon>
        <taxon>Burkholderiales</taxon>
        <taxon>Oxalobacteraceae</taxon>
        <taxon>Telluria group</taxon>
        <taxon>Massilia</taxon>
    </lineage>
</organism>
<sequence>MTRILDPRWLGALLAAGVLAGCAQLEPLFETKQQRDHKNAVRREAEREHSRAVRRDSARSESRSEARTESRAEAQADRDAVALREGIRLYNEGDFNGAIRRLGSNDIRSGAPLRTRLMALKYTAFSYCVTSRPKQCEEAFERALKLDPNFTLESGEQGHPLWGPAFERAKRG</sequence>
<feature type="region of interest" description="Disordered" evidence="1">
    <location>
        <begin position="33"/>
        <end position="77"/>
    </location>
</feature>
<accession>A0ABW0LCT9</accession>